<sequence>MAKVEFKYSKNAVNKAGTALIGNDSSLHDEAKTILDNWRACHVAPLNSFQTSLRLKLKQIDPDALVSQRLKRMPSIISKLERNPGMNLARMQDIGGIRAVVSNMREVRALESYYKNGTRVFTIVKGGKDYINYPKESGYRSVHQIFKCRNGFSIELQIRTQIQHSWATAVETMGTFLNHSLKSSEGPEEWLKFFSLASSAFAVLESTPRIDEYQKLTDEETFKLLLEKEKELNVINKLSGFRVVAKHISNDRKNGKYHLIILDLDTKMANIKSFEAKHVHIANEKYSEMEEEVRKGKNIQVVLVASESVSALKKAYPSYFLDSQYFFKNLEAVRKKLLKIQNPKGNKASK</sequence>
<protein>
    <submittedName>
        <fullName evidence="2">RelA/SpoT domain-containing protein</fullName>
    </submittedName>
</protein>
<reference evidence="2 3" key="1">
    <citation type="submission" date="2023-02" db="EMBL/GenBank/DDBJ databases">
        <title>Genome sequence of Shewanella metallivivens ER-Te-42B-Light, sp. nov., enriched from sulfide tube worms (Riftia pachyptila) isolated from Explorer Ridge in the Pacific Ocean.</title>
        <authorList>
            <person name="Maltman C."/>
            <person name="Kuzyk S.B."/>
            <person name="Kyndt J.A."/>
            <person name="Yurkov V."/>
        </authorList>
    </citation>
    <scope>NUCLEOTIDE SEQUENCE [LARGE SCALE GENOMIC DNA]</scope>
    <source>
        <strain evidence="2 3">ER-Te-42B-Light</strain>
    </source>
</reference>
<keyword evidence="3" id="KW-1185">Reference proteome</keyword>
<dbReference type="RefSeq" id="WP_238103210.1">
    <property type="nucleotide sequence ID" value="NZ_JAQQPZ010000013.1"/>
</dbReference>
<evidence type="ECO:0000259" key="1">
    <source>
        <dbReference type="SMART" id="SM00954"/>
    </source>
</evidence>
<dbReference type="EMBL" id="JAQQPZ010000013">
    <property type="protein sequence ID" value="MDD8060201.1"/>
    <property type="molecule type" value="Genomic_DNA"/>
</dbReference>
<evidence type="ECO:0000313" key="2">
    <source>
        <dbReference type="EMBL" id="MDD8060201.1"/>
    </source>
</evidence>
<dbReference type="InterPro" id="IPR007685">
    <property type="entry name" value="RelA_SpoT"/>
</dbReference>
<dbReference type="SUPFAM" id="SSF81301">
    <property type="entry name" value="Nucleotidyltransferase"/>
    <property type="match status" value="1"/>
</dbReference>
<name>A0ABT5TNM0_9GAMM</name>
<proteinExistence type="predicted"/>
<dbReference type="InterPro" id="IPR043519">
    <property type="entry name" value="NT_sf"/>
</dbReference>
<dbReference type="CDD" id="cd05399">
    <property type="entry name" value="NT_Rel-Spo_like"/>
    <property type="match status" value="1"/>
</dbReference>
<dbReference type="SMART" id="SM00954">
    <property type="entry name" value="RelA_SpoT"/>
    <property type="match status" value="1"/>
</dbReference>
<dbReference type="PANTHER" id="PTHR47837">
    <property type="entry name" value="GTP PYROPHOSPHOKINASE YJBM"/>
    <property type="match status" value="1"/>
</dbReference>
<gene>
    <name evidence="2" type="ORF">PQR79_14005</name>
</gene>
<dbReference type="Proteomes" id="UP001213691">
    <property type="component" value="Unassembled WGS sequence"/>
</dbReference>
<comment type="caution">
    <text evidence="2">The sequence shown here is derived from an EMBL/GenBank/DDBJ whole genome shotgun (WGS) entry which is preliminary data.</text>
</comment>
<dbReference type="Pfam" id="PF04607">
    <property type="entry name" value="RelA_SpoT"/>
    <property type="match status" value="1"/>
</dbReference>
<feature type="domain" description="RelA/SpoT" evidence="1">
    <location>
        <begin position="68"/>
        <end position="181"/>
    </location>
</feature>
<dbReference type="PANTHER" id="PTHR47837:SF1">
    <property type="entry name" value="GTP PYROPHOSPHOKINASE YJBM"/>
    <property type="match status" value="1"/>
</dbReference>
<evidence type="ECO:0000313" key="3">
    <source>
        <dbReference type="Proteomes" id="UP001213691"/>
    </source>
</evidence>
<organism evidence="2 3">
    <name type="scientific">Shewanella metallivivens</name>
    <dbReference type="NCBI Taxonomy" id="2872342"/>
    <lineage>
        <taxon>Bacteria</taxon>
        <taxon>Pseudomonadati</taxon>
        <taxon>Pseudomonadota</taxon>
        <taxon>Gammaproteobacteria</taxon>
        <taxon>Alteromonadales</taxon>
        <taxon>Shewanellaceae</taxon>
        <taxon>Shewanella</taxon>
    </lineage>
</organism>
<dbReference type="InterPro" id="IPR052366">
    <property type="entry name" value="GTP_Pyrophosphokinase"/>
</dbReference>
<accession>A0ABT5TNM0</accession>
<dbReference type="Gene3D" id="3.30.460.10">
    <property type="entry name" value="Beta Polymerase, domain 2"/>
    <property type="match status" value="1"/>
</dbReference>